<dbReference type="PANTHER" id="PTHR12988">
    <property type="entry name" value="SPHINGOMYELIN PHOSPHODIESTERASE 4"/>
    <property type="match status" value="1"/>
</dbReference>
<accession>A0AAD3CI95</accession>
<evidence type="ECO:0000256" key="4">
    <source>
        <dbReference type="ARBA" id="ARBA00023136"/>
    </source>
</evidence>
<evidence type="ECO:0000313" key="6">
    <source>
        <dbReference type="EMBL" id="GFH45120.1"/>
    </source>
</evidence>
<keyword evidence="7" id="KW-1185">Reference proteome</keyword>
<dbReference type="PANTHER" id="PTHR12988:SF6">
    <property type="entry name" value="SPHINGOMYELIN PHOSPHODIESTERASE 4"/>
    <property type="match status" value="1"/>
</dbReference>
<comment type="subcellular location">
    <subcellularLocation>
        <location evidence="1">Membrane</location>
        <topology evidence="1">Single-pass membrane protein</topology>
    </subcellularLocation>
</comment>
<dbReference type="GO" id="GO:0046475">
    <property type="term" value="P:glycerophospholipid catabolic process"/>
    <property type="evidence" value="ECO:0007669"/>
    <property type="project" value="TreeGrafter"/>
</dbReference>
<feature type="region of interest" description="Disordered" evidence="5">
    <location>
        <begin position="635"/>
        <end position="661"/>
    </location>
</feature>
<evidence type="ECO:0000256" key="5">
    <source>
        <dbReference type="SAM" id="MobiDB-lite"/>
    </source>
</evidence>
<dbReference type="GO" id="GO:0050290">
    <property type="term" value="F:sphingomyelin phosphodiesterase D activity"/>
    <property type="evidence" value="ECO:0007669"/>
    <property type="project" value="InterPro"/>
</dbReference>
<dbReference type="GO" id="GO:0046513">
    <property type="term" value="P:ceramide biosynthetic process"/>
    <property type="evidence" value="ECO:0007669"/>
    <property type="project" value="TreeGrafter"/>
</dbReference>
<feature type="region of interest" description="Disordered" evidence="5">
    <location>
        <begin position="310"/>
        <end position="344"/>
    </location>
</feature>
<dbReference type="AlphaFoldDB" id="A0AAD3CI95"/>
<reference evidence="6 7" key="1">
    <citation type="journal article" date="2021" name="Sci. Rep.">
        <title>The genome of the diatom Chaetoceros tenuissimus carries an ancient integrated fragment of an extant virus.</title>
        <authorList>
            <person name="Hongo Y."/>
            <person name="Kimura K."/>
            <person name="Takaki Y."/>
            <person name="Yoshida Y."/>
            <person name="Baba S."/>
            <person name="Kobayashi G."/>
            <person name="Nagasaki K."/>
            <person name="Hano T."/>
            <person name="Tomaru Y."/>
        </authorList>
    </citation>
    <scope>NUCLEOTIDE SEQUENCE [LARGE SCALE GENOMIC DNA]</scope>
    <source>
        <strain evidence="6 7">NIES-3715</strain>
    </source>
</reference>
<feature type="region of interest" description="Disordered" evidence="5">
    <location>
        <begin position="85"/>
        <end position="108"/>
    </location>
</feature>
<organism evidence="6 7">
    <name type="scientific">Chaetoceros tenuissimus</name>
    <dbReference type="NCBI Taxonomy" id="426638"/>
    <lineage>
        <taxon>Eukaryota</taxon>
        <taxon>Sar</taxon>
        <taxon>Stramenopiles</taxon>
        <taxon>Ochrophyta</taxon>
        <taxon>Bacillariophyta</taxon>
        <taxon>Coscinodiscophyceae</taxon>
        <taxon>Chaetocerotophycidae</taxon>
        <taxon>Chaetocerotales</taxon>
        <taxon>Chaetocerotaceae</taxon>
        <taxon>Chaetoceros</taxon>
    </lineage>
</organism>
<dbReference type="EMBL" id="BLLK01000020">
    <property type="protein sequence ID" value="GFH45120.1"/>
    <property type="molecule type" value="Genomic_DNA"/>
</dbReference>
<evidence type="ECO:0000313" key="7">
    <source>
        <dbReference type="Proteomes" id="UP001054902"/>
    </source>
</evidence>
<dbReference type="InterPro" id="IPR024129">
    <property type="entry name" value="Sphingomy_SMPD4"/>
</dbReference>
<feature type="compositionally biased region" description="Low complexity" evidence="5">
    <location>
        <begin position="85"/>
        <end position="106"/>
    </location>
</feature>
<keyword evidence="4" id="KW-0472">Membrane</keyword>
<keyword evidence="2" id="KW-0812">Transmembrane</keyword>
<gene>
    <name evidence="6" type="ORF">CTEN210_01594</name>
</gene>
<comment type="caution">
    <text evidence="6">The sequence shown here is derived from an EMBL/GenBank/DDBJ whole genome shotgun (WGS) entry which is preliminary data.</text>
</comment>
<sequence>MIEEALKKSNEPPSETARALLSFFRQEFPHGGEYRFIQFFPLLLDRAFGPVLHDALLKEREFSSEELKMMESAWLMQSRAWRRSMTSSSSQGGNMNMGMHNSTSSSASRLDQDPVVQLLGSPLISQSVRSTTSSLTSKAALGSRGIGSPTPSASPVKTVSFFQLLNCCIDHPLSSNMQDEIIDTEYSFDLQVIPKARSSYPFSELPESLQAALIQYTVKFNNGSAQVPGSPRGTLSPSRMRFVEENTVQTQGDELLHLLSIKPIHQKELLQNLRQAISMKQYSLMNPGVAGTNQSSMNSMSQTPMNNGIFSPTQMHRQQRSPLSNIMSPNQTQPINNSASQKPAAQPQSFNIQLSLWEHYFITFVRFPMTFAKLSNFYKRQSGNNPSSASYNKSRAMNTSYGEKVFQFLLKDAMSFYFPHKYQVAKDTFGNVIPLSMSIKSEALLRFMMEFWLQRHYYASTKDAIGFLGNESSEKGIEFVSSLDASYDLAQLLFVEDKWLVQNNPVMNDNHVNRIQQRQMYEAPPRQVQRCIRSLVEHLISDPMIMSQCRVSVKDSRAGSTANDEMKQWVLPPLQTSFQTSLYNYIRTALRYGPVHVNNSSFYAAMDLWLMWLEPWNVIHRKKAGTATSAILNSVSQMSGPSTPKKNVPQMTSSYATPKPNHQSKYKQEWESYVASNLHFYLVPLAIFLRRAREFDFGKTEFNKSMVYVQRVIRVFSPQLVATIDKLLDIPSQGQNLKTIVEKHEQILGEFCPMRSKDGENGKIWNLDMLKDNMHNLLEEIVIQHRKTMGEQDIFERIGSRLEGLFGEGAVGEEAVITKLISKCKVIVKFPKDYEPIPEINKAKSKGFFRGFSNLTDSDNVHDSSTYLAPEREASGFITQKGKEQILNGSRICSSMDVSILGDPMYSRVKSTEIEALVRWSLQLSNKLNVYFKLDTPRPCRLHGEKTTTENLVKETEDMKKIGVFRFNLRAIADYRNWAMIYFTWKFLCWKFLK</sequence>
<keyword evidence="3" id="KW-1133">Transmembrane helix</keyword>
<evidence type="ECO:0000256" key="1">
    <source>
        <dbReference type="ARBA" id="ARBA00004167"/>
    </source>
</evidence>
<dbReference type="GO" id="GO:0016020">
    <property type="term" value="C:membrane"/>
    <property type="evidence" value="ECO:0007669"/>
    <property type="project" value="UniProtKB-SubCell"/>
</dbReference>
<name>A0AAD3CI95_9STRA</name>
<evidence type="ECO:0000256" key="3">
    <source>
        <dbReference type="ARBA" id="ARBA00022989"/>
    </source>
</evidence>
<evidence type="ECO:0000256" key="2">
    <source>
        <dbReference type="ARBA" id="ARBA00022692"/>
    </source>
</evidence>
<protein>
    <submittedName>
        <fullName evidence="6">Uncharacterized protein</fullName>
    </submittedName>
</protein>
<dbReference type="GO" id="GO:0006685">
    <property type="term" value="P:sphingomyelin catabolic process"/>
    <property type="evidence" value="ECO:0007669"/>
    <property type="project" value="TreeGrafter"/>
</dbReference>
<proteinExistence type="predicted"/>
<dbReference type="Proteomes" id="UP001054902">
    <property type="component" value="Unassembled WGS sequence"/>
</dbReference>